<name>M3FL22_9ACTN</name>
<reference evidence="3" key="1">
    <citation type="journal article" date="2013" name="Genome Announc.">
        <title>Draft Genome Sequence of Streptomyces bottropensis ATCC 25435, a Bottromycin-Producing Actinomycete.</title>
        <authorList>
            <person name="Zhang H."/>
            <person name="Zhou W."/>
            <person name="Zhuang Y."/>
            <person name="Liang X."/>
            <person name="Liu T."/>
        </authorList>
    </citation>
    <scope>NUCLEOTIDE SEQUENCE [LARGE SCALE GENOMIC DNA]</scope>
    <source>
        <strain evidence="3">ATCC 25435</strain>
    </source>
</reference>
<protein>
    <submittedName>
        <fullName evidence="2">Uncharacterized protein</fullName>
    </submittedName>
</protein>
<sequence length="117" mass="12628">MVAGVLVARKVSSPALDVRPAARAGDLECTRIADHYPARIAGESRDPVSVTGVASGADHLRTGQRLHRVRAPSDRSEHAGQRAGSMAAAPTHVRLGPARQRLLAVRRRFRGLPPFRR</sequence>
<accession>M3FL22</accession>
<proteinExistence type="predicted"/>
<dbReference type="AlphaFoldDB" id="M3FL22"/>
<evidence type="ECO:0000313" key="2">
    <source>
        <dbReference type="EMBL" id="EMF52769.1"/>
    </source>
</evidence>
<dbReference type="Proteomes" id="UP000030760">
    <property type="component" value="Unassembled WGS sequence"/>
</dbReference>
<gene>
    <name evidence="2" type="ORF">SBD_5845</name>
</gene>
<feature type="compositionally biased region" description="Basic and acidic residues" evidence="1">
    <location>
        <begin position="71"/>
        <end position="80"/>
    </location>
</feature>
<organism evidence="2 3">
    <name type="scientific">Streptomyces bottropensis ATCC 25435</name>
    <dbReference type="NCBI Taxonomy" id="1054862"/>
    <lineage>
        <taxon>Bacteria</taxon>
        <taxon>Bacillati</taxon>
        <taxon>Actinomycetota</taxon>
        <taxon>Actinomycetes</taxon>
        <taxon>Kitasatosporales</taxon>
        <taxon>Streptomycetaceae</taxon>
        <taxon>Streptomyces</taxon>
    </lineage>
</organism>
<evidence type="ECO:0000256" key="1">
    <source>
        <dbReference type="SAM" id="MobiDB-lite"/>
    </source>
</evidence>
<dbReference type="EMBL" id="KB405094">
    <property type="protein sequence ID" value="EMF52769.1"/>
    <property type="molecule type" value="Genomic_DNA"/>
</dbReference>
<feature type="region of interest" description="Disordered" evidence="1">
    <location>
        <begin position="47"/>
        <end position="93"/>
    </location>
</feature>
<evidence type="ECO:0000313" key="3">
    <source>
        <dbReference type="Proteomes" id="UP000030760"/>
    </source>
</evidence>